<sequence length="85" mass="9697">MLGFTSAEIISLLRRENVEQIFLPPYSSDLNPIENLFSVIKPRNTRHRANTRISLVTNIQLVLEEIKTEPLFFSIPIDPCGTKSI</sequence>
<dbReference type="Proteomes" id="UP000078046">
    <property type="component" value="Unassembled WGS sequence"/>
</dbReference>
<dbReference type="InterPro" id="IPR036397">
    <property type="entry name" value="RNaseH_sf"/>
</dbReference>
<dbReference type="EMBL" id="LWCA01000088">
    <property type="protein sequence ID" value="OAF71016.1"/>
    <property type="molecule type" value="Genomic_DNA"/>
</dbReference>
<proteinExistence type="predicted"/>
<dbReference type="AlphaFoldDB" id="A0A177B9V0"/>
<comment type="caution">
    <text evidence="2">The sequence shown here is derived from an EMBL/GenBank/DDBJ whole genome shotgun (WGS) entry which is preliminary data.</text>
</comment>
<dbReference type="InterPro" id="IPR038717">
    <property type="entry name" value="Tc1-like_DDE_dom"/>
</dbReference>
<dbReference type="OrthoDB" id="10006939at2759"/>
<evidence type="ECO:0000313" key="2">
    <source>
        <dbReference type="EMBL" id="OAF71016.1"/>
    </source>
</evidence>
<accession>A0A177B9V0</accession>
<organism evidence="2 3">
    <name type="scientific">Intoshia linei</name>
    <dbReference type="NCBI Taxonomy" id="1819745"/>
    <lineage>
        <taxon>Eukaryota</taxon>
        <taxon>Metazoa</taxon>
        <taxon>Spiralia</taxon>
        <taxon>Lophotrochozoa</taxon>
        <taxon>Mesozoa</taxon>
        <taxon>Orthonectida</taxon>
        <taxon>Rhopaluridae</taxon>
        <taxon>Intoshia</taxon>
    </lineage>
</organism>
<dbReference type="Gene3D" id="3.30.420.10">
    <property type="entry name" value="Ribonuclease H-like superfamily/Ribonuclease H"/>
    <property type="match status" value="1"/>
</dbReference>
<gene>
    <name evidence="2" type="ORF">A3Q56_01251</name>
</gene>
<name>A0A177B9V0_9BILA</name>
<dbReference type="Pfam" id="PF13358">
    <property type="entry name" value="DDE_3"/>
    <property type="match status" value="1"/>
</dbReference>
<evidence type="ECO:0000313" key="3">
    <source>
        <dbReference type="Proteomes" id="UP000078046"/>
    </source>
</evidence>
<protein>
    <recommendedName>
        <fullName evidence="1">Tc1-like transposase DDE domain-containing protein</fullName>
    </recommendedName>
</protein>
<keyword evidence="3" id="KW-1185">Reference proteome</keyword>
<dbReference type="GO" id="GO:0003676">
    <property type="term" value="F:nucleic acid binding"/>
    <property type="evidence" value="ECO:0007669"/>
    <property type="project" value="InterPro"/>
</dbReference>
<feature type="domain" description="Tc1-like transposase DDE" evidence="1">
    <location>
        <begin position="5"/>
        <end position="51"/>
    </location>
</feature>
<evidence type="ECO:0000259" key="1">
    <source>
        <dbReference type="Pfam" id="PF13358"/>
    </source>
</evidence>
<reference evidence="2 3" key="1">
    <citation type="submission" date="2016-04" db="EMBL/GenBank/DDBJ databases">
        <title>The genome of Intoshia linei affirms orthonectids as highly simplified spiralians.</title>
        <authorList>
            <person name="Mikhailov K.V."/>
            <person name="Slusarev G.S."/>
            <person name="Nikitin M.A."/>
            <person name="Logacheva M.D."/>
            <person name="Penin A."/>
            <person name="Aleoshin V."/>
            <person name="Panchin Y.V."/>
        </authorList>
    </citation>
    <scope>NUCLEOTIDE SEQUENCE [LARGE SCALE GENOMIC DNA]</scope>
    <source>
        <strain evidence="2">Intl2013</strain>
        <tissue evidence="2">Whole animal</tissue>
    </source>
</reference>